<gene>
    <name evidence="1" type="ORF">L227DRAFT_614144</name>
</gene>
<organism evidence="1 2">
    <name type="scientific">Lentinus tigrinus ALCF2SS1-6</name>
    <dbReference type="NCBI Taxonomy" id="1328759"/>
    <lineage>
        <taxon>Eukaryota</taxon>
        <taxon>Fungi</taxon>
        <taxon>Dikarya</taxon>
        <taxon>Basidiomycota</taxon>
        <taxon>Agaricomycotina</taxon>
        <taxon>Agaricomycetes</taxon>
        <taxon>Polyporales</taxon>
        <taxon>Polyporaceae</taxon>
        <taxon>Lentinus</taxon>
    </lineage>
</organism>
<evidence type="ECO:0000313" key="1">
    <source>
        <dbReference type="EMBL" id="RPD56768.1"/>
    </source>
</evidence>
<dbReference type="OrthoDB" id="10578454at2759"/>
<dbReference type="Proteomes" id="UP000313359">
    <property type="component" value="Unassembled WGS sequence"/>
</dbReference>
<accession>A0A5C2S0F9</accession>
<dbReference type="AlphaFoldDB" id="A0A5C2S0F9"/>
<reference evidence="1" key="1">
    <citation type="journal article" date="2018" name="Genome Biol. Evol.">
        <title>Genomics and development of Lentinus tigrinus, a white-rot wood-decaying mushroom with dimorphic fruiting bodies.</title>
        <authorList>
            <person name="Wu B."/>
            <person name="Xu Z."/>
            <person name="Knudson A."/>
            <person name="Carlson A."/>
            <person name="Chen N."/>
            <person name="Kovaka S."/>
            <person name="LaButti K."/>
            <person name="Lipzen A."/>
            <person name="Pennachio C."/>
            <person name="Riley R."/>
            <person name="Schakwitz W."/>
            <person name="Umezawa K."/>
            <person name="Ohm R.A."/>
            <person name="Grigoriev I.V."/>
            <person name="Nagy L.G."/>
            <person name="Gibbons J."/>
            <person name="Hibbett D."/>
        </authorList>
    </citation>
    <scope>NUCLEOTIDE SEQUENCE [LARGE SCALE GENOMIC DNA]</scope>
    <source>
        <strain evidence="1">ALCF2SS1-6</strain>
    </source>
</reference>
<evidence type="ECO:0000313" key="2">
    <source>
        <dbReference type="Proteomes" id="UP000313359"/>
    </source>
</evidence>
<keyword evidence="2" id="KW-1185">Reference proteome</keyword>
<name>A0A5C2S0F9_9APHY</name>
<sequence length="105" mass="11397">MLFFNVPSLHSPYISPASMHILSAIYEDMFTASVSDLTIAQLNKEHHQYLCMMASSPAMPVPSTTLGNGHSNGNDTPLFPTITSPCRLSLSLEFPKVCIVLGNAE</sequence>
<proteinExistence type="predicted"/>
<protein>
    <submittedName>
        <fullName evidence="1">Uncharacterized protein</fullName>
    </submittedName>
</protein>
<dbReference type="EMBL" id="ML122285">
    <property type="protein sequence ID" value="RPD56768.1"/>
    <property type="molecule type" value="Genomic_DNA"/>
</dbReference>